<evidence type="ECO:0000256" key="8">
    <source>
        <dbReference type="PIRSR" id="PIRSR634016-1"/>
    </source>
</evidence>
<dbReference type="EC" id="3.4.11.-" evidence="11"/>
<comment type="caution">
    <text evidence="16">The sequence shown here is derived from an EMBL/GenBank/DDBJ whole genome shotgun (WGS) entry which is preliminary data.</text>
</comment>
<keyword evidence="3 11" id="KW-0645">Protease</keyword>
<evidence type="ECO:0000256" key="7">
    <source>
        <dbReference type="ARBA" id="ARBA00023049"/>
    </source>
</evidence>
<feature type="domain" description="Aminopeptidase N-like N-terminal" evidence="15">
    <location>
        <begin position="62"/>
        <end position="259"/>
    </location>
</feature>
<dbReference type="InterPro" id="IPR034016">
    <property type="entry name" value="M1_APN-typ"/>
</dbReference>
<dbReference type="PRINTS" id="PR00756">
    <property type="entry name" value="ALADIPTASE"/>
</dbReference>
<dbReference type="AlphaFoldDB" id="A0A226EMA6"/>
<keyword evidence="4 9" id="KW-0479">Metal-binding</keyword>
<evidence type="ECO:0000256" key="5">
    <source>
        <dbReference type="ARBA" id="ARBA00022801"/>
    </source>
</evidence>
<dbReference type="InterPro" id="IPR024571">
    <property type="entry name" value="ERAP1-like_C_dom"/>
</dbReference>
<feature type="chain" id="PRO_5012036525" description="Aminopeptidase" evidence="12">
    <location>
        <begin position="21"/>
        <end position="951"/>
    </location>
</feature>
<dbReference type="SUPFAM" id="SSF55486">
    <property type="entry name" value="Metalloproteases ('zincins'), catalytic domain"/>
    <property type="match status" value="1"/>
</dbReference>
<dbReference type="SUPFAM" id="SSF63737">
    <property type="entry name" value="Leukotriene A4 hydrolase N-terminal domain"/>
    <property type="match status" value="1"/>
</dbReference>
<dbReference type="InterPro" id="IPR027268">
    <property type="entry name" value="Peptidase_M4/M1_CTD_sf"/>
</dbReference>
<evidence type="ECO:0000256" key="11">
    <source>
        <dbReference type="RuleBase" id="RU364040"/>
    </source>
</evidence>
<feature type="binding site" evidence="9">
    <location>
        <position position="369"/>
    </location>
    <ligand>
        <name>Zn(2+)</name>
        <dbReference type="ChEBI" id="CHEBI:29105"/>
        <note>catalytic</note>
    </ligand>
</feature>
<dbReference type="STRING" id="158441.A0A226EMA6"/>
<feature type="binding site" evidence="9">
    <location>
        <position position="392"/>
    </location>
    <ligand>
        <name>Zn(2+)</name>
        <dbReference type="ChEBI" id="CHEBI:29105"/>
        <note>catalytic</note>
    </ligand>
</feature>
<dbReference type="Gene3D" id="1.10.390.10">
    <property type="entry name" value="Neutral Protease Domain 2"/>
    <property type="match status" value="1"/>
</dbReference>
<evidence type="ECO:0000256" key="6">
    <source>
        <dbReference type="ARBA" id="ARBA00022833"/>
    </source>
</evidence>
<comment type="subcellular location">
    <subcellularLocation>
        <location evidence="1">Cell membrane</location>
        <topology evidence="1">Lipid-anchor</topology>
        <topology evidence="1">GPI-anchor</topology>
    </subcellularLocation>
</comment>
<evidence type="ECO:0000256" key="2">
    <source>
        <dbReference type="ARBA" id="ARBA00010136"/>
    </source>
</evidence>
<evidence type="ECO:0000256" key="9">
    <source>
        <dbReference type="PIRSR" id="PIRSR634016-3"/>
    </source>
</evidence>
<keyword evidence="17" id="KW-1185">Reference proteome</keyword>
<feature type="site" description="Transition state stabilizer" evidence="10">
    <location>
        <position position="481"/>
    </location>
</feature>
<evidence type="ECO:0000259" key="15">
    <source>
        <dbReference type="Pfam" id="PF17900"/>
    </source>
</evidence>
<dbReference type="Proteomes" id="UP000198287">
    <property type="component" value="Unassembled WGS sequence"/>
</dbReference>
<dbReference type="Gene3D" id="1.25.50.20">
    <property type="match status" value="1"/>
</dbReference>
<evidence type="ECO:0000256" key="12">
    <source>
        <dbReference type="SAM" id="SignalP"/>
    </source>
</evidence>
<protein>
    <recommendedName>
        <fullName evidence="11">Aminopeptidase</fullName>
        <ecNumber evidence="11">3.4.11.-</ecNumber>
    </recommendedName>
</protein>
<dbReference type="InterPro" id="IPR050344">
    <property type="entry name" value="Peptidase_M1_aminopeptidases"/>
</dbReference>
<feature type="domain" description="Peptidase M1 membrane alanine aminopeptidase" evidence="13">
    <location>
        <begin position="300"/>
        <end position="396"/>
    </location>
</feature>
<evidence type="ECO:0000259" key="13">
    <source>
        <dbReference type="Pfam" id="PF01433"/>
    </source>
</evidence>
<dbReference type="GO" id="GO:0005615">
    <property type="term" value="C:extracellular space"/>
    <property type="evidence" value="ECO:0007669"/>
    <property type="project" value="TreeGrafter"/>
</dbReference>
<comment type="cofactor">
    <cofactor evidence="9 11">
        <name>Zn(2+)</name>
        <dbReference type="ChEBI" id="CHEBI:29105"/>
    </cofactor>
    <text evidence="9 11">Binds 1 zinc ion per subunit.</text>
</comment>
<dbReference type="EMBL" id="LNIX01000003">
    <property type="protein sequence ID" value="OXA58589.1"/>
    <property type="molecule type" value="Genomic_DNA"/>
</dbReference>
<evidence type="ECO:0000313" key="17">
    <source>
        <dbReference type="Proteomes" id="UP000198287"/>
    </source>
</evidence>
<dbReference type="GO" id="GO:0008270">
    <property type="term" value="F:zinc ion binding"/>
    <property type="evidence" value="ECO:0007669"/>
    <property type="project" value="UniProtKB-UniRule"/>
</dbReference>
<gene>
    <name evidence="16" type="ORF">Fcan01_07318</name>
</gene>
<name>A0A226EMA6_FOLCA</name>
<dbReference type="OMA" id="VEANIRW"/>
<reference evidence="16 17" key="1">
    <citation type="submission" date="2015-12" db="EMBL/GenBank/DDBJ databases">
        <title>The genome of Folsomia candida.</title>
        <authorList>
            <person name="Faddeeva A."/>
            <person name="Derks M.F."/>
            <person name="Anvar Y."/>
            <person name="Smit S."/>
            <person name="Van Straalen N."/>
            <person name="Roelofs D."/>
        </authorList>
    </citation>
    <scope>NUCLEOTIDE SEQUENCE [LARGE SCALE GENOMIC DNA]</scope>
    <source>
        <strain evidence="16 17">VU population</strain>
        <tissue evidence="16">Whole body</tissue>
    </source>
</reference>
<dbReference type="Gene3D" id="2.60.40.1910">
    <property type="match status" value="1"/>
</dbReference>
<evidence type="ECO:0000259" key="14">
    <source>
        <dbReference type="Pfam" id="PF11838"/>
    </source>
</evidence>
<dbReference type="InterPro" id="IPR014782">
    <property type="entry name" value="Peptidase_M1_dom"/>
</dbReference>
<keyword evidence="7 11" id="KW-0482">Metalloprotease</keyword>
<dbReference type="GO" id="GO:0005737">
    <property type="term" value="C:cytoplasm"/>
    <property type="evidence" value="ECO:0007669"/>
    <property type="project" value="TreeGrafter"/>
</dbReference>
<dbReference type="GO" id="GO:0008237">
    <property type="term" value="F:metallopeptidase activity"/>
    <property type="evidence" value="ECO:0007669"/>
    <property type="project" value="UniProtKB-KW"/>
</dbReference>
<dbReference type="GO" id="GO:0006508">
    <property type="term" value="P:proteolysis"/>
    <property type="evidence" value="ECO:0007669"/>
    <property type="project" value="UniProtKB-KW"/>
</dbReference>
<dbReference type="Pfam" id="PF11838">
    <property type="entry name" value="ERAP1_C"/>
    <property type="match status" value="1"/>
</dbReference>
<dbReference type="Gene3D" id="2.60.40.1730">
    <property type="entry name" value="tricorn interacting facor f3 domain"/>
    <property type="match status" value="1"/>
</dbReference>
<dbReference type="OrthoDB" id="10031169at2759"/>
<dbReference type="GO" id="GO:0004177">
    <property type="term" value="F:aminopeptidase activity"/>
    <property type="evidence" value="ECO:0007669"/>
    <property type="project" value="UniProtKB-KW"/>
</dbReference>
<keyword evidence="6 9" id="KW-0862">Zinc</keyword>
<feature type="active site" description="Proton acceptor" evidence="8">
    <location>
        <position position="370"/>
    </location>
</feature>
<evidence type="ECO:0000256" key="4">
    <source>
        <dbReference type="ARBA" id="ARBA00022723"/>
    </source>
</evidence>
<keyword evidence="5 11" id="KW-0378">Hydrolase</keyword>
<keyword evidence="12" id="KW-0732">Signal</keyword>
<evidence type="ECO:0000256" key="10">
    <source>
        <dbReference type="PIRSR" id="PIRSR634016-4"/>
    </source>
</evidence>
<evidence type="ECO:0000256" key="1">
    <source>
        <dbReference type="ARBA" id="ARBA00004609"/>
    </source>
</evidence>
<dbReference type="CDD" id="cd09601">
    <property type="entry name" value="M1_APN-Q_like"/>
    <property type="match status" value="1"/>
</dbReference>
<feature type="binding site" evidence="9">
    <location>
        <position position="373"/>
    </location>
    <ligand>
        <name>Zn(2+)</name>
        <dbReference type="ChEBI" id="CHEBI:29105"/>
        <note>catalytic</note>
    </ligand>
</feature>
<dbReference type="InterPro" id="IPR001930">
    <property type="entry name" value="Peptidase_M1"/>
</dbReference>
<dbReference type="GO" id="GO:0005886">
    <property type="term" value="C:plasma membrane"/>
    <property type="evidence" value="ECO:0007669"/>
    <property type="project" value="UniProtKB-SubCell"/>
</dbReference>
<sequence length="951" mass="107303">MKVVWSTFLVFFALHAESLSEGVPPFHPESIENILFPNSQEVELKSFRVPSPRFRLPTSFDPYHYAIKIRPILEVITGDFPQWSAPGDVTIFGTCAFPTTNITLHSQVAINEASVKVVNTVTQEEVAVVGHSYDTEKTFYIIELGTSLSVGIQYSVYIEYVAEVYLENLEGLYRNHYDDPDTGVTKYSIASQLQAFGARKVFPSLDEPAMKATFDVKLGRRSNYSSICNSPLVDSSPIPGMDDWFWDTFNTTVKMPTYLLAVIISDFTYDEASPDIFHKPVRTYGPKHLIDEGHGVVPSEIAAKVLYFFEEFFDVEYSMHKMDSAAIIDFPAGAMENWGLNIYKDAYLLYALDQNNERERRGVALTLSHELAHQWAGNLITCDWWTMAWLNEGCETEQDLLTIKLLKSKHAKIFPVLRFATYLSYQGMEYTNPEYEGQKALQYDCIMNAMRNDILDNSHPTVLPDKGNPWDTMTYNANLVYSKGAALMRMMEGFLTLGTLQKALQTYMKAYSFQAANQDQLFLILTGQANADGRLPVGSTMKGIMDTWTLQKGFPLEEYRPDNETRIYFIPIAIASQSSPNVDNTLPQFWLFQQPNGIPITHNPDEWFVANSGGTGYYRVQYDAVLTQKIQDQLVVDHEIISLGSRTQFIDDYFTLAFAGREGIEAALGFTKYMDKEQESSVWNALTYHLQIPRRLMLGRPESEGFKDYMLARVSSVLTQLQNSSDVNVGAANLFYVALVDASVAFGNQEVYNLANQYYTQWQQNPAVNPIPPLLRRNMHCAAARDLNDENFMFALNAFMGQSASSRTEIIQGLACRSDPATLELLLGVTTGTTAEIPREYSQAVITAIAGVYENIGNMIPFLMNNFDAISEYQGSQRLIANAIRDLCNLHSTSTESSIINTFVTMNRSKFTDPADLTIIDNALVTLRNNIAWMEAFGNPMNTWFNNNKNN</sequence>
<feature type="domain" description="Peptidase M1 membrane alanine aminopeptidase" evidence="13">
    <location>
        <begin position="419"/>
        <end position="548"/>
    </location>
</feature>
<keyword evidence="11 16" id="KW-0031">Aminopeptidase</keyword>
<comment type="similarity">
    <text evidence="2 11">Belongs to the peptidase M1 family.</text>
</comment>
<dbReference type="PANTHER" id="PTHR11533:SF294">
    <property type="entry name" value="THYROTROPIN-RELEASING HORMONE-DEGRADING ECTOENZYME"/>
    <property type="match status" value="1"/>
</dbReference>
<feature type="signal peptide" evidence="12">
    <location>
        <begin position="1"/>
        <end position="20"/>
    </location>
</feature>
<proteinExistence type="inferred from homology"/>
<dbReference type="InterPro" id="IPR045357">
    <property type="entry name" value="Aminopeptidase_N-like_N"/>
</dbReference>
<evidence type="ECO:0000313" key="16">
    <source>
        <dbReference type="EMBL" id="OXA58589.1"/>
    </source>
</evidence>
<dbReference type="InterPro" id="IPR042097">
    <property type="entry name" value="Aminopeptidase_N-like_N_sf"/>
</dbReference>
<dbReference type="Pfam" id="PF17900">
    <property type="entry name" value="Peptidase_M1_N"/>
    <property type="match status" value="1"/>
</dbReference>
<dbReference type="PANTHER" id="PTHR11533">
    <property type="entry name" value="PROTEASE M1 ZINC METALLOPROTEASE"/>
    <property type="match status" value="1"/>
</dbReference>
<feature type="domain" description="ERAP1-like C-terminal" evidence="14">
    <location>
        <begin position="607"/>
        <end position="906"/>
    </location>
</feature>
<accession>A0A226EMA6</accession>
<organism evidence="16 17">
    <name type="scientific">Folsomia candida</name>
    <name type="common">Springtail</name>
    <dbReference type="NCBI Taxonomy" id="158441"/>
    <lineage>
        <taxon>Eukaryota</taxon>
        <taxon>Metazoa</taxon>
        <taxon>Ecdysozoa</taxon>
        <taxon>Arthropoda</taxon>
        <taxon>Hexapoda</taxon>
        <taxon>Collembola</taxon>
        <taxon>Entomobryomorpha</taxon>
        <taxon>Isotomoidea</taxon>
        <taxon>Isotomidae</taxon>
        <taxon>Proisotominae</taxon>
        <taxon>Folsomia</taxon>
    </lineage>
</organism>
<evidence type="ECO:0000256" key="3">
    <source>
        <dbReference type="ARBA" id="ARBA00022670"/>
    </source>
</evidence>
<dbReference type="Pfam" id="PF01433">
    <property type="entry name" value="Peptidase_M1"/>
    <property type="match status" value="2"/>
</dbReference>